<gene>
    <name evidence="1" type="ORF">ACFPT7_01915</name>
</gene>
<dbReference type="InterPro" id="IPR029055">
    <property type="entry name" value="Ntn_hydrolases_N"/>
</dbReference>
<accession>A0ABW1ECQ6</accession>
<organism evidence="1 2">
    <name type="scientific">Acidicapsa dinghuensis</name>
    <dbReference type="NCBI Taxonomy" id="2218256"/>
    <lineage>
        <taxon>Bacteria</taxon>
        <taxon>Pseudomonadati</taxon>
        <taxon>Acidobacteriota</taxon>
        <taxon>Terriglobia</taxon>
        <taxon>Terriglobales</taxon>
        <taxon>Acidobacteriaceae</taxon>
        <taxon>Acidicapsa</taxon>
    </lineage>
</organism>
<reference evidence="2" key="1">
    <citation type="journal article" date="2019" name="Int. J. Syst. Evol. Microbiol.">
        <title>The Global Catalogue of Microorganisms (GCM) 10K type strain sequencing project: providing services to taxonomists for standard genome sequencing and annotation.</title>
        <authorList>
            <consortium name="The Broad Institute Genomics Platform"/>
            <consortium name="The Broad Institute Genome Sequencing Center for Infectious Disease"/>
            <person name="Wu L."/>
            <person name="Ma J."/>
        </authorList>
    </citation>
    <scope>NUCLEOTIDE SEQUENCE [LARGE SCALE GENOMIC DNA]</scope>
    <source>
        <strain evidence="2">JCM 4087</strain>
    </source>
</reference>
<dbReference type="Gene3D" id="3.60.20.10">
    <property type="entry name" value="Glutamine Phosphoribosylpyrophosphate, subunit 1, domain 1"/>
    <property type="match status" value="1"/>
</dbReference>
<name>A0ABW1ECQ6_9BACT</name>
<dbReference type="PIRSF" id="PIRSF009120">
    <property type="entry name" value="UCP009120_prtse"/>
    <property type="match status" value="1"/>
</dbReference>
<evidence type="ECO:0000313" key="2">
    <source>
        <dbReference type="Proteomes" id="UP001596091"/>
    </source>
</evidence>
<dbReference type="RefSeq" id="WP_263334575.1">
    <property type="nucleotide sequence ID" value="NZ_JAGSYH010000002.1"/>
</dbReference>
<dbReference type="InterPro" id="IPR016545">
    <property type="entry name" value="UCP009120_prtse"/>
</dbReference>
<dbReference type="EMBL" id="JBHSPH010000001">
    <property type="protein sequence ID" value="MFC5861042.1"/>
    <property type="molecule type" value="Genomic_DNA"/>
</dbReference>
<protein>
    <submittedName>
        <fullName evidence="1">Peptidase</fullName>
    </submittedName>
</protein>
<comment type="caution">
    <text evidence="1">The sequence shown here is derived from an EMBL/GenBank/DDBJ whole genome shotgun (WGS) entry which is preliminary data.</text>
</comment>
<sequence length="239" mass="26869">MASDSRTNAGFDDLNIARKMHTFVQPGERVFVILTSGSLSLSQSIMNLLRASFDAGEGIAQATSMYEAAREVGQVVRQVSDLDRAALERDKYDFNVHLLLGGQVRGEEPRSFLIYPQGNPLSSTEDSPFLQLGEYKYGRPILDRGIVYQKTSLKAAAKYALLSFDATMRSNVTVGPPIEILLYRKDSFHLDNYRRLPAGDRELETIHALWERSLRNAVEDLPDLTFTPHPDYDSQKILI</sequence>
<evidence type="ECO:0000313" key="1">
    <source>
        <dbReference type="EMBL" id="MFC5861042.1"/>
    </source>
</evidence>
<proteinExistence type="predicted"/>
<keyword evidence="2" id="KW-1185">Reference proteome</keyword>
<dbReference type="Proteomes" id="UP001596091">
    <property type="component" value="Unassembled WGS sequence"/>
</dbReference>
<dbReference type="SUPFAM" id="SSF56235">
    <property type="entry name" value="N-terminal nucleophile aminohydrolases (Ntn hydrolases)"/>
    <property type="match status" value="1"/>
</dbReference>